<feature type="transmembrane region" description="Helical" evidence="1">
    <location>
        <begin position="21"/>
        <end position="43"/>
    </location>
</feature>
<gene>
    <name evidence="2" type="ORF">ACFFRH_25860</name>
</gene>
<proteinExistence type="predicted"/>
<protein>
    <recommendedName>
        <fullName evidence="4">Integral membrane protein</fullName>
    </recommendedName>
</protein>
<evidence type="ECO:0008006" key="4">
    <source>
        <dbReference type="Google" id="ProtNLM"/>
    </source>
</evidence>
<evidence type="ECO:0000313" key="2">
    <source>
        <dbReference type="EMBL" id="MFB9678918.1"/>
    </source>
</evidence>
<dbReference type="EMBL" id="JBHMBS010000013">
    <property type="protein sequence ID" value="MFB9678918.1"/>
    <property type="molecule type" value="Genomic_DNA"/>
</dbReference>
<reference evidence="2 3" key="1">
    <citation type="submission" date="2024-09" db="EMBL/GenBank/DDBJ databases">
        <authorList>
            <person name="Sun Q."/>
            <person name="Mori K."/>
        </authorList>
    </citation>
    <scope>NUCLEOTIDE SEQUENCE [LARGE SCALE GENOMIC DNA]</scope>
    <source>
        <strain evidence="2 3">JCM 3028</strain>
    </source>
</reference>
<dbReference type="RefSeq" id="WP_386160171.1">
    <property type="nucleotide sequence ID" value="NZ_JBHMBS010000013.1"/>
</dbReference>
<dbReference type="Proteomes" id="UP001589610">
    <property type="component" value="Unassembled WGS sequence"/>
</dbReference>
<feature type="transmembrane region" description="Helical" evidence="1">
    <location>
        <begin position="107"/>
        <end position="129"/>
    </location>
</feature>
<keyword evidence="1" id="KW-1133">Transmembrane helix</keyword>
<feature type="transmembrane region" description="Helical" evidence="1">
    <location>
        <begin position="49"/>
        <end position="68"/>
    </location>
</feature>
<comment type="caution">
    <text evidence="2">The sequence shown here is derived from an EMBL/GenBank/DDBJ whole genome shotgun (WGS) entry which is preliminary data.</text>
</comment>
<evidence type="ECO:0000256" key="1">
    <source>
        <dbReference type="SAM" id="Phobius"/>
    </source>
</evidence>
<keyword evidence="1" id="KW-0812">Transmembrane</keyword>
<evidence type="ECO:0000313" key="3">
    <source>
        <dbReference type="Proteomes" id="UP001589610"/>
    </source>
</evidence>
<feature type="transmembrane region" description="Helical" evidence="1">
    <location>
        <begin position="80"/>
        <end position="101"/>
    </location>
</feature>
<keyword evidence="3" id="KW-1185">Reference proteome</keyword>
<accession>A0ABV5TMU5</accession>
<name>A0ABV5TMU5_9ACTN</name>
<sequence length="132" mass="13976">MSTTTPTARRTPLLTRVLWTDAFLTGGFALVLAVAATPLAGLFGLPEPLVRWAGIGLLPVAAFVVYLATRPVPPRGGVRALIALNALWTVDSVLLLFTGWVDPNPLGVAFVLAQALLVGVFAELQYVGLRRA</sequence>
<organism evidence="2 3">
    <name type="scientific">Streptosporangium vulgare</name>
    <dbReference type="NCBI Taxonomy" id="46190"/>
    <lineage>
        <taxon>Bacteria</taxon>
        <taxon>Bacillati</taxon>
        <taxon>Actinomycetota</taxon>
        <taxon>Actinomycetes</taxon>
        <taxon>Streptosporangiales</taxon>
        <taxon>Streptosporangiaceae</taxon>
        <taxon>Streptosporangium</taxon>
    </lineage>
</organism>
<keyword evidence="1" id="KW-0472">Membrane</keyword>